<name>A0ABT9BFE0_9BACT</name>
<evidence type="ECO:0000313" key="1">
    <source>
        <dbReference type="EMBL" id="MDO7876993.1"/>
    </source>
</evidence>
<proteinExistence type="predicted"/>
<evidence type="ECO:0000313" key="2">
    <source>
        <dbReference type="Proteomes" id="UP001176429"/>
    </source>
</evidence>
<organism evidence="1 2">
    <name type="scientific">Hymenobacter aranciens</name>
    <dbReference type="NCBI Taxonomy" id="3063996"/>
    <lineage>
        <taxon>Bacteria</taxon>
        <taxon>Pseudomonadati</taxon>
        <taxon>Bacteroidota</taxon>
        <taxon>Cytophagia</taxon>
        <taxon>Cytophagales</taxon>
        <taxon>Hymenobacteraceae</taxon>
        <taxon>Hymenobacter</taxon>
    </lineage>
</organism>
<dbReference type="Proteomes" id="UP001176429">
    <property type="component" value="Unassembled WGS sequence"/>
</dbReference>
<comment type="caution">
    <text evidence="1">The sequence shown here is derived from an EMBL/GenBank/DDBJ whole genome shotgun (WGS) entry which is preliminary data.</text>
</comment>
<accession>A0ABT9BFE0</accession>
<keyword evidence="2" id="KW-1185">Reference proteome</keyword>
<gene>
    <name evidence="1" type="ORF">Q5H93_19765</name>
</gene>
<reference evidence="1" key="1">
    <citation type="submission" date="2023-07" db="EMBL/GenBank/DDBJ databases">
        <authorList>
            <person name="Kim M.K."/>
        </authorList>
    </citation>
    <scope>NUCLEOTIDE SEQUENCE</scope>
    <source>
        <strain evidence="1">ASUV-10-1</strain>
    </source>
</reference>
<dbReference type="EMBL" id="JAUQSY010000015">
    <property type="protein sequence ID" value="MDO7876993.1"/>
    <property type="molecule type" value="Genomic_DNA"/>
</dbReference>
<dbReference type="RefSeq" id="WP_305008387.1">
    <property type="nucleotide sequence ID" value="NZ_JAUQSY010000015.1"/>
</dbReference>
<sequence length="134" mass="14954">MTPATRAFLFLGALFVAIPVTIVLAGMGIELYCQLTGTVWEESASKSDAFERAEAILIEKLQRTDTISFHRMGHRVREDSTGHFVVEGLFMRMPQVRHGYEPVPYLVELQYRGPATADPANWTLLGLTIDGVSR</sequence>
<protein>
    <submittedName>
        <fullName evidence="1">Uncharacterized protein</fullName>
    </submittedName>
</protein>